<organism evidence="2 3">
    <name type="scientific">Cotesia glomerata</name>
    <name type="common">Lepidopteran parasitic wasp</name>
    <name type="synonym">Apanteles glomeratus</name>
    <dbReference type="NCBI Taxonomy" id="32391"/>
    <lineage>
        <taxon>Eukaryota</taxon>
        <taxon>Metazoa</taxon>
        <taxon>Ecdysozoa</taxon>
        <taxon>Arthropoda</taxon>
        <taxon>Hexapoda</taxon>
        <taxon>Insecta</taxon>
        <taxon>Pterygota</taxon>
        <taxon>Neoptera</taxon>
        <taxon>Endopterygota</taxon>
        <taxon>Hymenoptera</taxon>
        <taxon>Apocrita</taxon>
        <taxon>Ichneumonoidea</taxon>
        <taxon>Braconidae</taxon>
        <taxon>Microgastrinae</taxon>
        <taxon>Cotesia</taxon>
    </lineage>
</organism>
<protein>
    <recommendedName>
        <fullName evidence="4">Cystatin domain-containing protein</fullName>
    </recommendedName>
</protein>
<proteinExistence type="predicted"/>
<dbReference type="EMBL" id="JAHXZJ010001492">
    <property type="protein sequence ID" value="KAH0552185.1"/>
    <property type="molecule type" value="Genomic_DNA"/>
</dbReference>
<name>A0AAV7IJ47_COTGL</name>
<evidence type="ECO:0000313" key="3">
    <source>
        <dbReference type="Proteomes" id="UP000826195"/>
    </source>
</evidence>
<evidence type="ECO:0008006" key="4">
    <source>
        <dbReference type="Google" id="ProtNLM"/>
    </source>
</evidence>
<comment type="caution">
    <text evidence="2">The sequence shown here is derived from an EMBL/GenBank/DDBJ whole genome shotgun (WGS) entry which is preliminary data.</text>
</comment>
<sequence>MLSTSVNVFLAFLLVMPATIEASNEIQATIELPQDSPDVQYFAGEGAKIYKKNLKLSRFVVDEIFDPRVEVMNNGRQYVIYATIRRCLLRNNQACDMKKARSHTS</sequence>
<evidence type="ECO:0000256" key="1">
    <source>
        <dbReference type="SAM" id="SignalP"/>
    </source>
</evidence>
<keyword evidence="3" id="KW-1185">Reference proteome</keyword>
<reference evidence="2 3" key="1">
    <citation type="journal article" date="2021" name="J. Hered.">
        <title>A chromosome-level genome assembly of the parasitoid wasp, Cotesia glomerata (Hymenoptera: Braconidae).</title>
        <authorList>
            <person name="Pinto B.J."/>
            <person name="Weis J.J."/>
            <person name="Gamble T."/>
            <person name="Ode P.J."/>
            <person name="Paul R."/>
            <person name="Zaspel J.M."/>
        </authorList>
    </citation>
    <scope>NUCLEOTIDE SEQUENCE [LARGE SCALE GENOMIC DNA]</scope>
    <source>
        <strain evidence="2">CgM1</strain>
    </source>
</reference>
<feature type="signal peptide" evidence="1">
    <location>
        <begin position="1"/>
        <end position="22"/>
    </location>
</feature>
<dbReference type="Proteomes" id="UP000826195">
    <property type="component" value="Unassembled WGS sequence"/>
</dbReference>
<evidence type="ECO:0000313" key="2">
    <source>
        <dbReference type="EMBL" id="KAH0552185.1"/>
    </source>
</evidence>
<feature type="chain" id="PRO_5043922192" description="Cystatin domain-containing protein" evidence="1">
    <location>
        <begin position="23"/>
        <end position="105"/>
    </location>
</feature>
<keyword evidence="1" id="KW-0732">Signal</keyword>
<accession>A0AAV7IJ47</accession>
<gene>
    <name evidence="2" type="ORF">KQX54_006602</name>
</gene>
<dbReference type="AlphaFoldDB" id="A0AAV7IJ47"/>